<evidence type="ECO:0000256" key="7">
    <source>
        <dbReference type="ARBA" id="ARBA00023136"/>
    </source>
</evidence>
<evidence type="ECO:0000256" key="8">
    <source>
        <dbReference type="SAM" id="Phobius"/>
    </source>
</evidence>
<dbReference type="Gene3D" id="1.20.81.30">
    <property type="entry name" value="Type II secretion system (T2SS), domain F"/>
    <property type="match status" value="2"/>
</dbReference>
<keyword evidence="7 8" id="KW-0472">Membrane</keyword>
<evidence type="ECO:0000256" key="4">
    <source>
        <dbReference type="ARBA" id="ARBA00022519"/>
    </source>
</evidence>
<evidence type="ECO:0000256" key="2">
    <source>
        <dbReference type="ARBA" id="ARBA00005745"/>
    </source>
</evidence>
<dbReference type="InterPro" id="IPR003004">
    <property type="entry name" value="GspF/PilC"/>
</dbReference>
<accession>A0A1S1N245</accession>
<dbReference type="PRINTS" id="PR00812">
    <property type="entry name" value="BCTERIALGSPF"/>
</dbReference>
<proteinExistence type="inferred from homology"/>
<protein>
    <recommendedName>
        <fullName evidence="9">Type II secretion system protein GspF domain-containing protein</fullName>
    </recommendedName>
</protein>
<keyword evidence="4" id="KW-0997">Cell inner membrane</keyword>
<feature type="domain" description="Type II secretion system protein GspF" evidence="9">
    <location>
        <begin position="265"/>
        <end position="386"/>
    </location>
</feature>
<dbReference type="GO" id="GO:0005886">
    <property type="term" value="C:plasma membrane"/>
    <property type="evidence" value="ECO:0007669"/>
    <property type="project" value="UniProtKB-SubCell"/>
</dbReference>
<dbReference type="FunFam" id="1.20.81.30:FF:000001">
    <property type="entry name" value="Type II secretion system protein F"/>
    <property type="match status" value="1"/>
</dbReference>
<dbReference type="OrthoDB" id="9805682at2"/>
<evidence type="ECO:0000256" key="6">
    <source>
        <dbReference type="ARBA" id="ARBA00022989"/>
    </source>
</evidence>
<dbReference type="Proteomes" id="UP000179786">
    <property type="component" value="Unassembled WGS sequence"/>
</dbReference>
<sequence length="396" mass="42988">MSQVFKYKACNASGEVERGEITAENEAAAHSALTSRNLLILELKQDSARAIRKRVSLNELEQSTSQLSTLLHNGLRVDKALEVLAQSNRNSALGQVWSLVLNEIKQGAVLSDALASRPDIFSTLYIEMVRIGEATGNLPQVFARLSQNLEFQSALRSKVIQASTYPLFILVVCLTAIWAIFNFVIPSMSSMFDNGAAVPQYTQLLLDMSSWVQNYQVHLLVSILLAGVGLYSALQKASLRAALFASVIKFPIVKQIVNHSDRIKFSTALQLTLESGVSLSDSLELAMQTVANPNLQAKLGKVATVVSSGGVLSHELKHLGLYDEVAVSLVTVGEESGSLASSFNEIAKRSRNSFESWLTKFTALLEPLLILIMGGVVGSVVIIMLLSIVSMNDVSF</sequence>
<evidence type="ECO:0000256" key="1">
    <source>
        <dbReference type="ARBA" id="ARBA00004429"/>
    </source>
</evidence>
<name>A0A1S1N245_9GAMM</name>
<comment type="similarity">
    <text evidence="2">Belongs to the GSP F family.</text>
</comment>
<comment type="caution">
    <text evidence="10">The sequence shown here is derived from an EMBL/GenBank/DDBJ whole genome shotgun (WGS) entry which is preliminary data.</text>
</comment>
<feature type="transmembrane region" description="Helical" evidence="8">
    <location>
        <begin position="215"/>
        <end position="234"/>
    </location>
</feature>
<evidence type="ECO:0000259" key="9">
    <source>
        <dbReference type="Pfam" id="PF00482"/>
    </source>
</evidence>
<evidence type="ECO:0000256" key="5">
    <source>
        <dbReference type="ARBA" id="ARBA00022692"/>
    </source>
</evidence>
<keyword evidence="6 8" id="KW-1133">Transmembrane helix</keyword>
<dbReference type="RefSeq" id="WP_070983232.1">
    <property type="nucleotide sequence ID" value="NZ_MKJU01000006.1"/>
</dbReference>
<dbReference type="Pfam" id="PF00482">
    <property type="entry name" value="T2SSF"/>
    <property type="match status" value="2"/>
</dbReference>
<evidence type="ECO:0000313" key="10">
    <source>
        <dbReference type="EMBL" id="OHU92674.1"/>
    </source>
</evidence>
<dbReference type="STRING" id="1859457.BET10_04250"/>
<feature type="transmembrane region" description="Helical" evidence="8">
    <location>
        <begin position="368"/>
        <end position="389"/>
    </location>
</feature>
<feature type="transmembrane region" description="Helical" evidence="8">
    <location>
        <begin position="165"/>
        <end position="185"/>
    </location>
</feature>
<dbReference type="PANTHER" id="PTHR30012">
    <property type="entry name" value="GENERAL SECRETION PATHWAY PROTEIN"/>
    <property type="match status" value="1"/>
</dbReference>
<dbReference type="InterPro" id="IPR042094">
    <property type="entry name" value="T2SS_GspF_sf"/>
</dbReference>
<evidence type="ECO:0000256" key="3">
    <source>
        <dbReference type="ARBA" id="ARBA00022475"/>
    </source>
</evidence>
<comment type="subcellular location">
    <subcellularLocation>
        <location evidence="1">Cell inner membrane</location>
        <topology evidence="1">Multi-pass membrane protein</topology>
    </subcellularLocation>
</comment>
<keyword evidence="11" id="KW-1185">Reference proteome</keyword>
<dbReference type="InterPro" id="IPR018076">
    <property type="entry name" value="T2SS_GspF_dom"/>
</dbReference>
<reference evidence="10 11" key="1">
    <citation type="submission" date="2016-09" db="EMBL/GenBank/DDBJ databases">
        <title>Pseudoalteromonas amylolytica sp. nov., isolated from the surface seawater.</title>
        <authorList>
            <person name="Wu Y.-H."/>
            <person name="Cheng H."/>
            <person name="Jin X.-B."/>
            <person name="Wang C.-S."/>
            <person name="Xu X.-W."/>
        </authorList>
    </citation>
    <scope>NUCLEOTIDE SEQUENCE [LARGE SCALE GENOMIC DNA]</scope>
    <source>
        <strain evidence="10 11">JW1</strain>
    </source>
</reference>
<dbReference type="AlphaFoldDB" id="A0A1S1N245"/>
<keyword evidence="5 8" id="KW-0812">Transmembrane</keyword>
<gene>
    <name evidence="10" type="ORF">BET10_04250</name>
</gene>
<feature type="domain" description="Type II secretion system protein GspF" evidence="9">
    <location>
        <begin position="65"/>
        <end position="186"/>
    </location>
</feature>
<dbReference type="EMBL" id="MKJU01000006">
    <property type="protein sequence ID" value="OHU92674.1"/>
    <property type="molecule type" value="Genomic_DNA"/>
</dbReference>
<organism evidence="10 11">
    <name type="scientific">Pseudoalteromonas amylolytica</name>
    <dbReference type="NCBI Taxonomy" id="1859457"/>
    <lineage>
        <taxon>Bacteria</taxon>
        <taxon>Pseudomonadati</taxon>
        <taxon>Pseudomonadota</taxon>
        <taxon>Gammaproteobacteria</taxon>
        <taxon>Alteromonadales</taxon>
        <taxon>Pseudoalteromonadaceae</taxon>
        <taxon>Pseudoalteromonas</taxon>
    </lineage>
</organism>
<dbReference type="PANTHER" id="PTHR30012:SF0">
    <property type="entry name" value="TYPE II SECRETION SYSTEM PROTEIN F-RELATED"/>
    <property type="match status" value="1"/>
</dbReference>
<evidence type="ECO:0000313" key="11">
    <source>
        <dbReference type="Proteomes" id="UP000179786"/>
    </source>
</evidence>
<keyword evidence="3" id="KW-1003">Cell membrane</keyword>